<protein>
    <submittedName>
        <fullName evidence="2">IS200/IS605 family transposase</fullName>
    </submittedName>
</protein>
<dbReference type="EMBL" id="CP136920">
    <property type="protein sequence ID" value="WOO43482.1"/>
    <property type="molecule type" value="Genomic_DNA"/>
</dbReference>
<evidence type="ECO:0000313" key="2">
    <source>
        <dbReference type="EMBL" id="WOO43482.1"/>
    </source>
</evidence>
<dbReference type="PANTHER" id="PTHR33360">
    <property type="entry name" value="TRANSPOSASE FOR INSERTION SEQUENCE ELEMENT IS200"/>
    <property type="match status" value="1"/>
</dbReference>
<proteinExistence type="predicted"/>
<dbReference type="Proteomes" id="UP001304300">
    <property type="component" value="Chromosome"/>
</dbReference>
<dbReference type="PANTHER" id="PTHR33360:SF2">
    <property type="entry name" value="TRANSPOSASE FOR INSERTION SEQUENCE ELEMENT IS200"/>
    <property type="match status" value="1"/>
</dbReference>
<dbReference type="SMART" id="SM01321">
    <property type="entry name" value="Y1_Tnp"/>
    <property type="match status" value="1"/>
</dbReference>
<dbReference type="Pfam" id="PF01797">
    <property type="entry name" value="Y1_Tnp"/>
    <property type="match status" value="1"/>
</dbReference>
<dbReference type="GO" id="GO:0004803">
    <property type="term" value="F:transposase activity"/>
    <property type="evidence" value="ECO:0007669"/>
    <property type="project" value="InterPro"/>
</dbReference>
<dbReference type="SUPFAM" id="SSF143422">
    <property type="entry name" value="Transposase IS200-like"/>
    <property type="match status" value="1"/>
</dbReference>
<dbReference type="InterPro" id="IPR036515">
    <property type="entry name" value="Transposase_17_sf"/>
</dbReference>
<reference evidence="2 3" key="1">
    <citation type="submission" date="2023-10" db="EMBL/GenBank/DDBJ databases">
        <title>Rubellicoccus peritrichatus gen. nov., sp. nov., isolated from an algae of coral reef tank.</title>
        <authorList>
            <person name="Luo J."/>
        </authorList>
    </citation>
    <scope>NUCLEOTIDE SEQUENCE [LARGE SCALE GENOMIC DNA]</scope>
    <source>
        <strain evidence="2 3">CR14</strain>
    </source>
</reference>
<evidence type="ECO:0000259" key="1">
    <source>
        <dbReference type="SMART" id="SM01321"/>
    </source>
</evidence>
<dbReference type="InterPro" id="IPR002686">
    <property type="entry name" value="Transposase_17"/>
</dbReference>
<feature type="domain" description="Transposase IS200-like" evidence="1">
    <location>
        <begin position="5"/>
        <end position="120"/>
    </location>
</feature>
<dbReference type="AlphaFoldDB" id="A0AAQ3LDQ0"/>
<name>A0AAQ3LDQ0_9BACT</name>
<sequence>MPQSLANLCVHLIFSTKDRYPYLKDDSIRKEVWHYLGGICNGLECQPVIVGGYHDHIHLLARQSKNIALKDWVRELKRASSIWIKSQRTQLNSFQWQSGYGAFSVSQSSVDEVRKYIIGQDSHHQRISFQEEFRIFLVRSGMDFDERYVWD</sequence>
<evidence type="ECO:0000313" key="3">
    <source>
        <dbReference type="Proteomes" id="UP001304300"/>
    </source>
</evidence>
<gene>
    <name evidence="2" type="primary">tnpA</name>
    <name evidence="2" type="ORF">RZN69_10310</name>
</gene>
<organism evidence="2 3">
    <name type="scientific">Rubellicoccus peritrichatus</name>
    <dbReference type="NCBI Taxonomy" id="3080537"/>
    <lineage>
        <taxon>Bacteria</taxon>
        <taxon>Pseudomonadati</taxon>
        <taxon>Verrucomicrobiota</taxon>
        <taxon>Opitutia</taxon>
        <taxon>Puniceicoccales</taxon>
        <taxon>Cerasicoccaceae</taxon>
        <taxon>Rubellicoccus</taxon>
    </lineage>
</organism>
<keyword evidence="3" id="KW-1185">Reference proteome</keyword>
<dbReference type="KEGG" id="puo:RZN69_10310"/>
<dbReference type="Gene3D" id="3.30.70.1290">
    <property type="entry name" value="Transposase IS200-like"/>
    <property type="match status" value="1"/>
</dbReference>
<dbReference type="RefSeq" id="WP_317836039.1">
    <property type="nucleotide sequence ID" value="NZ_CP136920.1"/>
</dbReference>
<dbReference type="NCBIfam" id="NF033573">
    <property type="entry name" value="transpos_IS200"/>
    <property type="match status" value="1"/>
</dbReference>
<dbReference type="GO" id="GO:0006313">
    <property type="term" value="P:DNA transposition"/>
    <property type="evidence" value="ECO:0007669"/>
    <property type="project" value="InterPro"/>
</dbReference>
<accession>A0AAQ3LDQ0</accession>
<dbReference type="GO" id="GO:0003677">
    <property type="term" value="F:DNA binding"/>
    <property type="evidence" value="ECO:0007669"/>
    <property type="project" value="InterPro"/>
</dbReference>